<keyword evidence="2" id="KW-1185">Reference proteome</keyword>
<evidence type="ECO:0000313" key="2">
    <source>
        <dbReference type="Proteomes" id="UP000250241"/>
    </source>
</evidence>
<dbReference type="RefSeq" id="WP_006887308.1">
    <property type="nucleotide sequence ID" value="NZ_CAUUVT010000011.1"/>
</dbReference>
<reference evidence="1 2" key="1">
    <citation type="submission" date="2016-10" db="EMBL/GenBank/DDBJ databases">
        <title>Genome sequence of Rothia aeria strain JCM11412.</title>
        <authorList>
            <person name="Nambu T."/>
        </authorList>
    </citation>
    <scope>NUCLEOTIDE SEQUENCE [LARGE SCALE GENOMIC DNA]</scope>
    <source>
        <strain evidence="1 2">JCM 11412</strain>
    </source>
</reference>
<proteinExistence type="predicted"/>
<gene>
    <name evidence="1" type="ORF">RA11412_1713</name>
</gene>
<accession>A0A2Z5QZW0</accession>
<dbReference type="KEGG" id="raj:RA11412_1713"/>
<dbReference type="GeneID" id="93860868"/>
<dbReference type="AlphaFoldDB" id="A0A2Z5QZW0"/>
<sequence>MDSLLAPIMITLLCVIVFMIIRNRKVPAPTMPGEPGASYDPTTHYYDSKRDDFLNWLHARTSSPEIPVQVKLRDWVDQGFYAEDSGNYWGIAQQFTYYLLEGGYVRAYDTEGKELTAQRVLIDRPDTLQLTPSEYQRRTAR</sequence>
<dbReference type="EMBL" id="AP017895">
    <property type="protein sequence ID" value="BAV88012.1"/>
    <property type="molecule type" value="Genomic_DNA"/>
</dbReference>
<dbReference type="Proteomes" id="UP000250241">
    <property type="component" value="Chromosome"/>
</dbReference>
<protein>
    <submittedName>
        <fullName evidence="1">Uncharacterized protein</fullName>
    </submittedName>
</protein>
<organism evidence="1 2">
    <name type="scientific">Rothia aeria</name>
    <dbReference type="NCBI Taxonomy" id="172042"/>
    <lineage>
        <taxon>Bacteria</taxon>
        <taxon>Bacillati</taxon>
        <taxon>Actinomycetota</taxon>
        <taxon>Actinomycetes</taxon>
        <taxon>Micrococcales</taxon>
        <taxon>Micrococcaceae</taxon>
        <taxon>Rothia</taxon>
    </lineage>
</organism>
<name>A0A2Z5QZW0_9MICC</name>
<evidence type="ECO:0000313" key="1">
    <source>
        <dbReference type="EMBL" id="BAV88012.1"/>
    </source>
</evidence>